<feature type="compositionally biased region" description="Low complexity" evidence="1">
    <location>
        <begin position="12"/>
        <end position="28"/>
    </location>
</feature>
<feature type="compositionally biased region" description="Basic and acidic residues" evidence="1">
    <location>
        <begin position="39"/>
        <end position="54"/>
    </location>
</feature>
<reference evidence="2" key="1">
    <citation type="journal article" date="2020" name="Nature">
        <title>Giant virus diversity and host interactions through global metagenomics.</title>
        <authorList>
            <person name="Schulz F."/>
            <person name="Roux S."/>
            <person name="Paez-Espino D."/>
            <person name="Jungbluth S."/>
            <person name="Walsh D.A."/>
            <person name="Denef V.J."/>
            <person name="McMahon K.D."/>
            <person name="Konstantinidis K.T."/>
            <person name="Eloe-Fadrosh E.A."/>
            <person name="Kyrpides N.C."/>
            <person name="Woyke T."/>
        </authorList>
    </citation>
    <scope>NUCLEOTIDE SEQUENCE</scope>
    <source>
        <strain evidence="2">GVMAG-M-3300023109-53</strain>
    </source>
</reference>
<accession>A0A6C0CYD9</accession>
<protein>
    <submittedName>
        <fullName evidence="2">Uncharacterized protein</fullName>
    </submittedName>
</protein>
<feature type="compositionally biased region" description="Basic residues" evidence="1">
    <location>
        <begin position="29"/>
        <end position="38"/>
    </location>
</feature>
<proteinExistence type="predicted"/>
<evidence type="ECO:0000313" key="2">
    <source>
        <dbReference type="EMBL" id="QHT08980.1"/>
    </source>
</evidence>
<evidence type="ECO:0000256" key="1">
    <source>
        <dbReference type="SAM" id="MobiDB-lite"/>
    </source>
</evidence>
<dbReference type="AlphaFoldDB" id="A0A6C0CYD9"/>
<feature type="compositionally biased region" description="Basic and acidic residues" evidence="1">
    <location>
        <begin position="123"/>
        <end position="134"/>
    </location>
</feature>
<feature type="compositionally biased region" description="Basic residues" evidence="1">
    <location>
        <begin position="1"/>
        <end position="11"/>
    </location>
</feature>
<feature type="compositionally biased region" description="Basic residues" evidence="1">
    <location>
        <begin position="101"/>
        <end position="122"/>
    </location>
</feature>
<organism evidence="2">
    <name type="scientific">viral metagenome</name>
    <dbReference type="NCBI Taxonomy" id="1070528"/>
    <lineage>
        <taxon>unclassified sequences</taxon>
        <taxon>metagenomes</taxon>
        <taxon>organismal metagenomes</taxon>
    </lineage>
</organism>
<dbReference type="EMBL" id="MN739504">
    <property type="protein sequence ID" value="QHT08980.1"/>
    <property type="molecule type" value="Genomic_DNA"/>
</dbReference>
<name>A0A6C0CYD9_9ZZZZ</name>
<feature type="region of interest" description="Disordered" evidence="1">
    <location>
        <begin position="1"/>
        <end position="158"/>
    </location>
</feature>
<feature type="compositionally biased region" description="Pro residues" evidence="1">
    <location>
        <begin position="66"/>
        <end position="78"/>
    </location>
</feature>
<feature type="compositionally biased region" description="Basic residues" evidence="1">
    <location>
        <begin position="135"/>
        <end position="147"/>
    </location>
</feature>
<sequence>MEARRKARSMKRSASMGRAASRSAARGKAISRARGRARRGGEDDLEMGLKEQYKQDITAMEEGRSPSPPTNYNPPPPSLSTIERGLAPKRISPTYGTQSKGGKRRRSKKFYKGKASKTRKGRKDFVTHKGDKDFHRKGHRQTKRQGKSKGLFEQLFGL</sequence>